<feature type="region of interest" description="Disordered" evidence="1">
    <location>
        <begin position="448"/>
        <end position="477"/>
    </location>
</feature>
<protein>
    <submittedName>
        <fullName evidence="2">Unnamed protein product</fullName>
    </submittedName>
</protein>
<keyword evidence="3" id="KW-1185">Reference proteome</keyword>
<dbReference type="Gene3D" id="3.40.50.1010">
    <property type="entry name" value="5'-nuclease"/>
    <property type="match status" value="1"/>
</dbReference>
<dbReference type="AlphaFoldDB" id="A0A9W6TYI6"/>
<evidence type="ECO:0000313" key="3">
    <source>
        <dbReference type="Proteomes" id="UP001165083"/>
    </source>
</evidence>
<name>A0A9W6TYI6_9STRA</name>
<dbReference type="EMBL" id="BSXW01000443">
    <property type="protein sequence ID" value="GMF22495.1"/>
    <property type="molecule type" value="Genomic_DNA"/>
</dbReference>
<organism evidence="2 3">
    <name type="scientific">Phytophthora lilii</name>
    <dbReference type="NCBI Taxonomy" id="2077276"/>
    <lineage>
        <taxon>Eukaryota</taxon>
        <taxon>Sar</taxon>
        <taxon>Stramenopiles</taxon>
        <taxon>Oomycota</taxon>
        <taxon>Peronosporomycetes</taxon>
        <taxon>Peronosporales</taxon>
        <taxon>Peronosporaceae</taxon>
        <taxon>Phytophthora</taxon>
    </lineage>
</organism>
<dbReference type="Proteomes" id="UP001165083">
    <property type="component" value="Unassembled WGS sequence"/>
</dbReference>
<comment type="caution">
    <text evidence="2">The sequence shown here is derived from an EMBL/GenBank/DDBJ whole genome shotgun (WGS) entry which is preliminary data.</text>
</comment>
<dbReference type="PANTHER" id="PTHR12416">
    <property type="entry name" value="RRNA-PROCESSING PROTEIN UTP23 HOMOLOG"/>
    <property type="match status" value="1"/>
</dbReference>
<gene>
    <name evidence="2" type="ORF">Plil01_000897800</name>
</gene>
<dbReference type="OrthoDB" id="77402at2759"/>
<proteinExistence type="predicted"/>
<evidence type="ECO:0000256" key="1">
    <source>
        <dbReference type="SAM" id="MobiDB-lite"/>
    </source>
</evidence>
<accession>A0A9W6TYI6</accession>
<feature type="region of interest" description="Disordered" evidence="1">
    <location>
        <begin position="67"/>
        <end position="89"/>
    </location>
</feature>
<sequence length="1049" mass="116510">MFFKYNSALGPPYNVIVDTNFINFSIKNKLEVVSAMMDCLLAKCESSCRLAASHLGFPCSRRFKASGPSTGTMALKQEEGKTSSKNTTTLPVKSPDVLLSQAEQRNDILDEYFASTKLLQVVQDFMKNLANTFKMEFRLPANPYPELLKTIRMHELRQASVLVSSNSTSLELSGLNGQTSTPPQFQVCFVEHEQFALSIWGVKTTLEQLTGTNLNGILELVNLAFQTQLIYKDFTDDDCRVTSYGVLVGNSIFGARLQEQQPCFIELETHVFVSGVHLEKTMAVFARFLLKQLLEAVNASTAFIALPPAEAAAYRGCIMCDGIAIIPQSPKLTPHQAASTVWTLERAMESRIAFVNAVKTALVSNSLITLNRYDSAGLRNSDESFICQAEQVFFFHFVNESGSNVAAPGRSFIVGSRALTSGIFFDSKGALEIVARFQAEAQISREEVLKKQPQKKKQSTAVTPKNDVANHQPRPRPGFAGILENTVCKLRLICLTKESFRQQMHLLVGCYAYNLGYLAMAYQILENIACRPKCSVATMTNIRANLGSLDSRIKRFLEELDLSPPTSVMYRVSSLFRHFYCHVRSVSALEDERSISELVEALRNIKEMLLIVIRVGCSDFLCLVRSDKAMVSPASPESKVATDVSVELQSQYKPPVLDEIDVLRSLEMAIEERKYPPSIVAEVLFAQSIIESCLDVALESAVMNTVAVHLPPNPFVEMSKHLQVFALRQLIWKQELQHSPQKILTKAPKSGSLVLFLMKESSICAINEKLLQLVSAKEFAQALQWLADRHVLHEGSFKPSKSSYSVAIFPMLLVFHPLLFAQASSIDGGDKSLLKQMDIVEHYVVEGKDFDQARSFFIAAVVADLRRIAATRSSSQRLKDNGYWQVRVNLYALGPNGQKEGRLNIAEQMLDANIEEVVHAQLVVRVAIHIAELRESDAIAIHKVTKTYLFHHHSTDGHDSPTSLSPLISIHSYVYNSSYHFAPPADGLLVCVGKRIDMALGCTPAVYFAKISERMHSFGASANIQHSPLLGDTDYQTDRAARGSTKLST</sequence>
<reference evidence="2" key="1">
    <citation type="submission" date="2023-04" db="EMBL/GenBank/DDBJ databases">
        <title>Phytophthora lilii NBRC 32176.</title>
        <authorList>
            <person name="Ichikawa N."/>
            <person name="Sato H."/>
            <person name="Tonouchi N."/>
        </authorList>
    </citation>
    <scope>NUCLEOTIDE SEQUENCE</scope>
    <source>
        <strain evidence="2">NBRC 32176</strain>
    </source>
</reference>
<evidence type="ECO:0000313" key="2">
    <source>
        <dbReference type="EMBL" id="GMF22495.1"/>
    </source>
</evidence>